<dbReference type="GO" id="GO:0015689">
    <property type="term" value="P:molybdate ion transport"/>
    <property type="evidence" value="ECO:0007669"/>
    <property type="project" value="TreeGrafter"/>
</dbReference>
<feature type="transmembrane region" description="Helical" evidence="1">
    <location>
        <begin position="15"/>
        <end position="33"/>
    </location>
</feature>
<evidence type="ECO:0000256" key="1">
    <source>
        <dbReference type="SAM" id="Phobius"/>
    </source>
</evidence>
<dbReference type="EMBL" id="UINC01028807">
    <property type="protein sequence ID" value="SVB10451.1"/>
    <property type="molecule type" value="Genomic_DNA"/>
</dbReference>
<reference evidence="2" key="1">
    <citation type="submission" date="2018-05" db="EMBL/GenBank/DDBJ databases">
        <authorList>
            <person name="Lanie J.A."/>
            <person name="Ng W.-L."/>
            <person name="Kazmierczak K.M."/>
            <person name="Andrzejewski T.M."/>
            <person name="Davidsen T.M."/>
            <person name="Wayne K.J."/>
            <person name="Tettelin H."/>
            <person name="Glass J.I."/>
            <person name="Rusch D."/>
            <person name="Podicherti R."/>
            <person name="Tsui H.-C.T."/>
            <person name="Winkler M.E."/>
        </authorList>
    </citation>
    <scope>NUCLEOTIDE SEQUENCE</scope>
</reference>
<evidence type="ECO:0008006" key="3">
    <source>
        <dbReference type="Google" id="ProtNLM"/>
    </source>
</evidence>
<dbReference type="AlphaFoldDB" id="A0A382BAB2"/>
<organism evidence="2">
    <name type="scientific">marine metagenome</name>
    <dbReference type="NCBI Taxonomy" id="408172"/>
    <lineage>
        <taxon>unclassified sequences</taxon>
        <taxon>metagenomes</taxon>
        <taxon>ecological metagenomes</taxon>
    </lineage>
</organism>
<evidence type="ECO:0000313" key="2">
    <source>
        <dbReference type="EMBL" id="SVB10451.1"/>
    </source>
</evidence>
<proteinExistence type="predicted"/>
<dbReference type="GO" id="GO:0030973">
    <property type="term" value="F:molybdate ion binding"/>
    <property type="evidence" value="ECO:0007669"/>
    <property type="project" value="TreeGrafter"/>
</dbReference>
<accession>A0A382BAB2</accession>
<keyword evidence="1" id="KW-0472">Membrane</keyword>
<dbReference type="Pfam" id="PF13531">
    <property type="entry name" value="SBP_bac_11"/>
    <property type="match status" value="2"/>
</dbReference>
<name>A0A382BAB2_9ZZZZ</name>
<dbReference type="Gene3D" id="3.40.190.10">
    <property type="entry name" value="Periplasmic binding protein-like II"/>
    <property type="match status" value="4"/>
</dbReference>
<keyword evidence="1" id="KW-1133">Transmembrane helix</keyword>
<dbReference type="PANTHER" id="PTHR30632">
    <property type="entry name" value="MOLYBDATE-BINDING PERIPLASMIC PROTEIN"/>
    <property type="match status" value="1"/>
</dbReference>
<sequence>MGDSEYKYGQGSRGGTGLLMLTLALVAALVFFLNRDTDGGKQTLLVYCAAGVKKAVEEAAGKFEQETGAKVTLAYNSSGVLANNLKLDKESGSPRADVYVPADYVYAERARADGLTAESLKVATWKVVLGIKPGSDLALANCDDVLAQKLSFVICDPLAGVGKKTKKMLERSGHWAAVDVAKAASFPTVNEAALAVKENAGTQAAFVWDSVARQFGLRVVELPELAASKADISAAVTATTDRPELALRFVRYLAAPTRGGAIFAKHEYQPLPGDEWTEVPRLRVDCGGVNREAVEKTINEFQQREGCEIDIVYAGCGTLVGKMQTSNLGPPDVFLTCDATYLDMAQEKMGSPFGPDLKVSSTRIVMLVAKGNPKGVRSLVDLAGAGLKIATTDPQASTLGALSHELFRETGQYDAITNNIAMMADTAHTLIQTMEAGQRLDVVLVYEANIQHLKDRFDPVPLQPKSAVAIQNIAARKTTRYPQLSKRLMEHLTSQASRRRFEQLGFSWEANGQ</sequence>
<gene>
    <name evidence="2" type="ORF">METZ01_LOCUS163305</name>
</gene>
<dbReference type="SUPFAM" id="SSF53850">
    <property type="entry name" value="Periplasmic binding protein-like II"/>
    <property type="match status" value="2"/>
</dbReference>
<protein>
    <recommendedName>
        <fullName evidence="3">Molybdate ABC transporter substrate-binding protein</fullName>
    </recommendedName>
</protein>
<dbReference type="PANTHER" id="PTHR30632:SF0">
    <property type="entry name" value="SULFATE-BINDING PROTEIN"/>
    <property type="match status" value="1"/>
</dbReference>
<keyword evidence="1" id="KW-0812">Transmembrane</keyword>
<dbReference type="InterPro" id="IPR050682">
    <property type="entry name" value="ModA/WtpA"/>
</dbReference>